<dbReference type="Pfam" id="PF26136">
    <property type="entry name" value="SCO6045_C"/>
    <property type="match status" value="1"/>
</dbReference>
<name>A0A344L612_9PSEU</name>
<evidence type="ECO:0000313" key="3">
    <source>
        <dbReference type="Proteomes" id="UP000250434"/>
    </source>
</evidence>
<dbReference type="EMBL" id="CP015163">
    <property type="protein sequence ID" value="AXB43486.1"/>
    <property type="molecule type" value="Genomic_DNA"/>
</dbReference>
<keyword evidence="3" id="KW-1185">Reference proteome</keyword>
<dbReference type="RefSeq" id="WP_113692726.1">
    <property type="nucleotide sequence ID" value="NZ_CP015163.1"/>
</dbReference>
<dbReference type="InterPro" id="IPR058711">
    <property type="entry name" value="SCO6045-like_C"/>
</dbReference>
<dbReference type="AlphaFoldDB" id="A0A344L612"/>
<proteinExistence type="predicted"/>
<protein>
    <recommendedName>
        <fullName evidence="1">SCO6045-like C-terminal domain-containing protein</fullName>
    </recommendedName>
</protein>
<reference evidence="2 3" key="1">
    <citation type="submission" date="2016-04" db="EMBL/GenBank/DDBJ databases">
        <title>Complete genome sequence and analysis of deep-sea sediment isolate, Amycolatopsis sp. WP1.</title>
        <authorList>
            <person name="Wang H."/>
            <person name="Chen S."/>
            <person name="Wu Q."/>
        </authorList>
    </citation>
    <scope>NUCLEOTIDE SEQUENCE [LARGE SCALE GENOMIC DNA]</scope>
    <source>
        <strain evidence="2 3">WP1</strain>
    </source>
</reference>
<evidence type="ECO:0000313" key="2">
    <source>
        <dbReference type="EMBL" id="AXB43486.1"/>
    </source>
</evidence>
<sequence length="115" mass="13299">MSREHLAAQQADLLRALLADGTPPPGFDTDRVAVEVRALRAKRRRVVAYLRPDLAQELDDRFTPLFDEYAAAHPREEGVRMRQDAENFANWLTAKGELKPPRWWRRLPGRAIRAR</sequence>
<accession>A0A344L612</accession>
<feature type="domain" description="SCO6045-like C-terminal" evidence="1">
    <location>
        <begin position="7"/>
        <end position="93"/>
    </location>
</feature>
<organism evidence="2 3">
    <name type="scientific">Amycolatopsis albispora</name>
    <dbReference type="NCBI Taxonomy" id="1804986"/>
    <lineage>
        <taxon>Bacteria</taxon>
        <taxon>Bacillati</taxon>
        <taxon>Actinomycetota</taxon>
        <taxon>Actinomycetes</taxon>
        <taxon>Pseudonocardiales</taxon>
        <taxon>Pseudonocardiaceae</taxon>
        <taxon>Amycolatopsis</taxon>
    </lineage>
</organism>
<dbReference type="Proteomes" id="UP000250434">
    <property type="component" value="Chromosome"/>
</dbReference>
<dbReference type="OrthoDB" id="5382443at2"/>
<gene>
    <name evidence="2" type="ORF">A4R43_13805</name>
</gene>
<evidence type="ECO:0000259" key="1">
    <source>
        <dbReference type="Pfam" id="PF26136"/>
    </source>
</evidence>
<dbReference type="KEGG" id="aab:A4R43_13805"/>